<evidence type="ECO:0000256" key="1">
    <source>
        <dbReference type="SAM" id="MobiDB-lite"/>
    </source>
</evidence>
<name>A0A397G547_ASPTH</name>
<dbReference type="RefSeq" id="XP_026609645.1">
    <property type="nucleotide sequence ID" value="XM_026754098.1"/>
</dbReference>
<feature type="region of interest" description="Disordered" evidence="1">
    <location>
        <begin position="302"/>
        <end position="327"/>
    </location>
</feature>
<keyword evidence="3" id="KW-1185">Reference proteome</keyword>
<dbReference type="GeneID" id="38122453"/>
<dbReference type="Proteomes" id="UP000215305">
    <property type="component" value="Unassembled WGS sequence"/>
</dbReference>
<evidence type="ECO:0000313" key="2">
    <source>
        <dbReference type="EMBL" id="RHZ43270.1"/>
    </source>
</evidence>
<dbReference type="EMBL" id="NKHU02000454">
    <property type="protein sequence ID" value="RHZ43270.1"/>
    <property type="molecule type" value="Genomic_DNA"/>
</dbReference>
<protein>
    <submittedName>
        <fullName evidence="2">Uncharacterized protein</fullName>
    </submittedName>
</protein>
<gene>
    <name evidence="2" type="ORF">CDV56_100479</name>
</gene>
<proteinExistence type="predicted"/>
<accession>A0A397G547</accession>
<dbReference type="OrthoDB" id="4499271at2759"/>
<dbReference type="VEuPathDB" id="FungiDB:CDV56_100479"/>
<sequence length="327" mass="38688">MRKMADLRFNPKNRSRRQMIDRTYPCRISRFLDAYGIPNVLWGELVMNIFLIPLEANGIYFVIPDKHIDKARDLLLEAGFPPCQLGKYCGFDHPNSCHGIPYAHFNIVDLSPLDCYKPEQYSLNPREWYTLELYKKSKLLWGAPEIPLGIPPVNDPDYWTVKDKRLPKVAIEFQRGRVVDADYLVKIPSLARYAELLTLLFFRDNHLEETIRGLQWDTLLDDMEVVMDEHRLFKLEDLPPRTRSWFKILTETPRERTHGDAEERFGAEMREAGEVPEKSPWPLEAIMPAGWREELKEYDEMMKKKKEEEEEEQMRKKEEEVKEEQNA</sequence>
<reference evidence="2" key="1">
    <citation type="submission" date="2018-08" db="EMBL/GenBank/DDBJ databases">
        <title>Draft genome sequence of azole-resistant Aspergillus thermomutatus (Neosartorya pseudofischeri) strain HMR AF 39, isolated from a human nasal aspirate.</title>
        <authorList>
            <person name="Parent-Michaud M."/>
            <person name="Dufresne P.J."/>
            <person name="Fournier E."/>
            <person name="Martineau C."/>
            <person name="Moreira S."/>
            <person name="Perkins V."/>
            <person name="De Repentigny L."/>
            <person name="Dufresne S.F."/>
        </authorList>
    </citation>
    <scope>NUCLEOTIDE SEQUENCE [LARGE SCALE GENOMIC DNA]</scope>
    <source>
        <strain evidence="2">HMR AF 39</strain>
    </source>
</reference>
<organism evidence="2 3">
    <name type="scientific">Aspergillus thermomutatus</name>
    <name type="common">Neosartorya pseudofischeri</name>
    <dbReference type="NCBI Taxonomy" id="41047"/>
    <lineage>
        <taxon>Eukaryota</taxon>
        <taxon>Fungi</taxon>
        <taxon>Dikarya</taxon>
        <taxon>Ascomycota</taxon>
        <taxon>Pezizomycotina</taxon>
        <taxon>Eurotiomycetes</taxon>
        <taxon>Eurotiomycetidae</taxon>
        <taxon>Eurotiales</taxon>
        <taxon>Aspergillaceae</taxon>
        <taxon>Aspergillus</taxon>
        <taxon>Aspergillus subgen. Fumigati</taxon>
    </lineage>
</organism>
<dbReference type="AlphaFoldDB" id="A0A397G547"/>
<comment type="caution">
    <text evidence="2">The sequence shown here is derived from an EMBL/GenBank/DDBJ whole genome shotgun (WGS) entry which is preliminary data.</text>
</comment>
<evidence type="ECO:0000313" key="3">
    <source>
        <dbReference type="Proteomes" id="UP000215305"/>
    </source>
</evidence>